<reference evidence="8 9" key="1">
    <citation type="submission" date="2016-02" db="EMBL/GenBank/DDBJ databases">
        <title>Genome analysis of coral dinoflagellate symbionts highlights evolutionary adaptations to a symbiotic lifestyle.</title>
        <authorList>
            <person name="Aranda M."/>
            <person name="Li Y."/>
            <person name="Liew Y.J."/>
            <person name="Baumgarten S."/>
            <person name="Simakov O."/>
            <person name="Wilson M."/>
            <person name="Piel J."/>
            <person name="Ashoor H."/>
            <person name="Bougouffa S."/>
            <person name="Bajic V.B."/>
            <person name="Ryu T."/>
            <person name="Ravasi T."/>
            <person name="Bayer T."/>
            <person name="Micklem G."/>
            <person name="Kim H."/>
            <person name="Bhak J."/>
            <person name="Lajeunesse T.C."/>
            <person name="Voolstra C.R."/>
        </authorList>
    </citation>
    <scope>NUCLEOTIDE SEQUENCE [LARGE SCALE GENOMIC DNA]</scope>
    <source>
        <strain evidence="8 9">CCMP2467</strain>
    </source>
</reference>
<evidence type="ECO:0000256" key="4">
    <source>
        <dbReference type="ARBA" id="ARBA00023235"/>
    </source>
</evidence>
<evidence type="ECO:0000256" key="6">
    <source>
        <dbReference type="SAM" id="MobiDB-lite"/>
    </source>
</evidence>
<dbReference type="PANTHER" id="PTHR43811:SF19">
    <property type="entry name" value="39 KDA FK506-BINDING NUCLEAR PROTEIN"/>
    <property type="match status" value="1"/>
</dbReference>
<organism evidence="8 9">
    <name type="scientific">Symbiodinium microadriaticum</name>
    <name type="common">Dinoflagellate</name>
    <name type="synonym">Zooxanthella microadriatica</name>
    <dbReference type="NCBI Taxonomy" id="2951"/>
    <lineage>
        <taxon>Eukaryota</taxon>
        <taxon>Sar</taxon>
        <taxon>Alveolata</taxon>
        <taxon>Dinophyceae</taxon>
        <taxon>Suessiales</taxon>
        <taxon>Symbiodiniaceae</taxon>
        <taxon>Symbiodinium</taxon>
    </lineage>
</organism>
<feature type="region of interest" description="Disordered" evidence="6">
    <location>
        <begin position="770"/>
        <end position="789"/>
    </location>
</feature>
<dbReference type="Gene3D" id="3.10.50.40">
    <property type="match status" value="2"/>
</dbReference>
<feature type="region of interest" description="Disordered" evidence="6">
    <location>
        <begin position="618"/>
        <end position="732"/>
    </location>
</feature>
<sequence length="1018" mass="108774">MLALMSPQVQLGLAGRAAIAAMAVVLQHPPMARWTFAREDTEPLPGQILQPPLPEGPRVPLAMIQQPQNVSCMRVLAVAAMARRRVQPLLILSGLVIAVLCRLQKSLATVSAVPSPSWPVRRRWFFNAAASAGVAENLPAYAQGIDLGFLDPKAPKDVAVAPGDAEVTSSGLKSKLLLRPTCALSKSIPLTNPNCERPQPWDKVLIDYTGWTPAGKMIDSSRNEKRLVRVNSVMPGWTEGLQMMAPGESRRFWIPPELAFGKNESATSKPIGPLVFDVELYSIERQPKPPAELTAAPQDAVSTPSGLAYKKLKPGTGSRSPGLDSNVTALYNGWSSNGDLVLSTSFGAQDTFFIKEVPVEGLKEALQLLVEGETRRFWIPGKLAFGERAEESRGLPPGVLVFDVTPRQPASLSLPVAKREVMQTQSPEVAQKVLWERPAKPAGWSAIWEVLPPPPPPPLDQDGVWIWVPEGEEIPVGAIVPHEAFLPHADLEDEDMDLDDMEAQGSAQFGLDEPEHKLDQTTNAGFANPSTFQAWQPFATEATDHDAPSTAWRPFDSHMDVPEDLPVAFNLQSGDVQRLPDSQISAGDVVQSSQQAWQPFSSQTGLAAECGSQQVPQLPASQLSARPAVQGNQQVPQLPGSQISAGSAMQSSPQAWQPFSSQTGLAAECGSQQVPQLPASQLSARPAVQGNQQVPQLPGSQISAGPAMQSSPQVAPSSAQQTPREQGWNPWATNLGANEAAFWGSVSGNDMHRRIIGDIGAFDSGDFRSSPAMNSRPSMTPAPAQSGRAWTSGCGVLQANHQEMQSLEGTAFWQLPPTASKSGAFPSGPLSQLQSQNQVRNTHEMLTAPASQGSVAIGSRPSLPSNESAGRTLLTSTSEGLEVTYAIANPPGHAPISTPNMSHLPYSAGSVGNSQRSAGCFAAPWPVPCTAPGQLRGAAPGGLHLLDVTGLYQEPNLAQPGALHGRDVLGPMRPDESYHSRAAQTWMNDPRLARQPVAQVAQRNRHATPVLLVMKNSH</sequence>
<dbReference type="Pfam" id="PF00254">
    <property type="entry name" value="FKBP_C"/>
    <property type="match status" value="2"/>
</dbReference>
<feature type="compositionally biased region" description="Polar residues" evidence="6">
    <location>
        <begin position="618"/>
        <end position="703"/>
    </location>
</feature>
<evidence type="ECO:0000313" key="9">
    <source>
        <dbReference type="Proteomes" id="UP000186817"/>
    </source>
</evidence>
<dbReference type="OrthoDB" id="438958at2759"/>
<feature type="region of interest" description="Disordered" evidence="6">
    <location>
        <begin position="849"/>
        <end position="870"/>
    </location>
</feature>
<dbReference type="Proteomes" id="UP000186817">
    <property type="component" value="Unassembled WGS sequence"/>
</dbReference>
<comment type="caution">
    <text evidence="8">The sequence shown here is derived from an EMBL/GenBank/DDBJ whole genome shotgun (WGS) entry which is preliminary data.</text>
</comment>
<keyword evidence="4 5" id="KW-0413">Isomerase</keyword>
<dbReference type="EC" id="5.2.1.8" evidence="2 5"/>
<dbReference type="GO" id="GO:0003755">
    <property type="term" value="F:peptidyl-prolyl cis-trans isomerase activity"/>
    <property type="evidence" value="ECO:0007669"/>
    <property type="project" value="UniProtKB-KW"/>
</dbReference>
<feature type="domain" description="PPIase FKBP-type" evidence="7">
    <location>
        <begin position="201"/>
        <end position="284"/>
    </location>
</feature>
<keyword evidence="3 5" id="KW-0697">Rotamase</keyword>
<comment type="catalytic activity">
    <reaction evidence="1 5">
        <text>[protein]-peptidylproline (omega=180) = [protein]-peptidylproline (omega=0)</text>
        <dbReference type="Rhea" id="RHEA:16237"/>
        <dbReference type="Rhea" id="RHEA-COMP:10747"/>
        <dbReference type="Rhea" id="RHEA-COMP:10748"/>
        <dbReference type="ChEBI" id="CHEBI:83833"/>
        <dbReference type="ChEBI" id="CHEBI:83834"/>
        <dbReference type="EC" id="5.2.1.8"/>
    </reaction>
</comment>
<evidence type="ECO:0000313" key="8">
    <source>
        <dbReference type="EMBL" id="OLP94610.1"/>
    </source>
</evidence>
<evidence type="ECO:0000256" key="3">
    <source>
        <dbReference type="ARBA" id="ARBA00023110"/>
    </source>
</evidence>
<protein>
    <recommendedName>
        <fullName evidence="2 5">peptidylprolyl isomerase</fullName>
        <ecNumber evidence="2 5">5.2.1.8</ecNumber>
    </recommendedName>
</protein>
<evidence type="ECO:0000256" key="5">
    <source>
        <dbReference type="PROSITE-ProRule" id="PRU00277"/>
    </source>
</evidence>
<dbReference type="EMBL" id="LSRX01000535">
    <property type="protein sequence ID" value="OLP94610.1"/>
    <property type="molecule type" value="Genomic_DNA"/>
</dbReference>
<evidence type="ECO:0000256" key="2">
    <source>
        <dbReference type="ARBA" id="ARBA00013194"/>
    </source>
</evidence>
<dbReference type="PANTHER" id="PTHR43811">
    <property type="entry name" value="FKBP-TYPE PEPTIDYL-PROLYL CIS-TRANS ISOMERASE FKPA"/>
    <property type="match status" value="1"/>
</dbReference>
<evidence type="ECO:0000256" key="1">
    <source>
        <dbReference type="ARBA" id="ARBA00000971"/>
    </source>
</evidence>
<keyword evidence="9" id="KW-1185">Reference proteome</keyword>
<dbReference type="InterPro" id="IPR001179">
    <property type="entry name" value="PPIase_FKBP_dom"/>
</dbReference>
<dbReference type="PROSITE" id="PS50059">
    <property type="entry name" value="FKBP_PPIASE"/>
    <property type="match status" value="2"/>
</dbReference>
<proteinExistence type="predicted"/>
<feature type="compositionally biased region" description="Low complexity" evidence="6">
    <location>
        <begin position="706"/>
        <end position="723"/>
    </location>
</feature>
<accession>A0A1Q9DHM7</accession>
<feature type="domain" description="PPIase FKBP-type" evidence="7">
    <location>
        <begin position="324"/>
        <end position="404"/>
    </location>
</feature>
<dbReference type="SUPFAM" id="SSF54534">
    <property type="entry name" value="FKBP-like"/>
    <property type="match status" value="2"/>
</dbReference>
<gene>
    <name evidence="8" type="primary">FKBP9</name>
    <name evidence="8" type="ORF">AK812_SmicGene23336</name>
</gene>
<dbReference type="AlphaFoldDB" id="A0A1Q9DHM7"/>
<evidence type="ECO:0000259" key="7">
    <source>
        <dbReference type="PROSITE" id="PS50059"/>
    </source>
</evidence>
<dbReference type="InterPro" id="IPR046357">
    <property type="entry name" value="PPIase_dom_sf"/>
</dbReference>
<name>A0A1Q9DHM7_SYMMI</name>